<dbReference type="EMBL" id="BAABIL010000493">
    <property type="protein sequence ID" value="GAA4990051.1"/>
    <property type="molecule type" value="Genomic_DNA"/>
</dbReference>
<dbReference type="Proteomes" id="UP001501195">
    <property type="component" value="Unassembled WGS sequence"/>
</dbReference>
<feature type="region of interest" description="Disordered" evidence="1">
    <location>
        <begin position="85"/>
        <end position="124"/>
    </location>
</feature>
<evidence type="ECO:0008006" key="4">
    <source>
        <dbReference type="Google" id="ProtNLM"/>
    </source>
</evidence>
<name>A0ABP9I870_9ACTN</name>
<comment type="caution">
    <text evidence="2">The sequence shown here is derived from an EMBL/GenBank/DDBJ whole genome shotgun (WGS) entry which is preliminary data.</text>
</comment>
<feature type="compositionally biased region" description="Basic and acidic residues" evidence="1">
    <location>
        <begin position="15"/>
        <end position="24"/>
    </location>
</feature>
<gene>
    <name evidence="2" type="ORF">GCM10023225_29160</name>
</gene>
<protein>
    <recommendedName>
        <fullName evidence="4">DUF5709 domain-containing protein</fullName>
    </recommendedName>
</protein>
<evidence type="ECO:0000313" key="2">
    <source>
        <dbReference type="EMBL" id="GAA4990051.1"/>
    </source>
</evidence>
<evidence type="ECO:0000313" key="3">
    <source>
        <dbReference type="Proteomes" id="UP001501195"/>
    </source>
</evidence>
<organism evidence="2 3">
    <name type="scientific">Kineococcus glutinatus</name>
    <dbReference type="NCBI Taxonomy" id="1070872"/>
    <lineage>
        <taxon>Bacteria</taxon>
        <taxon>Bacillati</taxon>
        <taxon>Actinomycetota</taxon>
        <taxon>Actinomycetes</taxon>
        <taxon>Kineosporiales</taxon>
        <taxon>Kineosporiaceae</taxon>
        <taxon>Kineococcus</taxon>
    </lineage>
</organism>
<feature type="region of interest" description="Disordered" evidence="1">
    <location>
        <begin position="1"/>
        <end position="66"/>
    </location>
</feature>
<accession>A0ABP9I870</accession>
<evidence type="ECO:0000256" key="1">
    <source>
        <dbReference type="SAM" id="MobiDB-lite"/>
    </source>
</evidence>
<keyword evidence="3" id="KW-1185">Reference proteome</keyword>
<sequence length="124" mass="13222">MSAEIPDNGIDPELDAVHDPDLRQADSQLGDDGQPGNPADPRGLATDTLDGDDESETFEPDYNLSNATGLLITEDDPDHETIEQRLAQEEPDVGDIGAASTGRDHTAEADTFDHNVTDAQVGPR</sequence>
<feature type="compositionally biased region" description="Acidic residues" evidence="1">
    <location>
        <begin position="49"/>
        <end position="59"/>
    </location>
</feature>
<feature type="compositionally biased region" description="Basic and acidic residues" evidence="1">
    <location>
        <begin position="102"/>
        <end position="116"/>
    </location>
</feature>
<reference evidence="3" key="1">
    <citation type="journal article" date="2019" name="Int. J. Syst. Evol. Microbiol.">
        <title>The Global Catalogue of Microorganisms (GCM) 10K type strain sequencing project: providing services to taxonomists for standard genome sequencing and annotation.</title>
        <authorList>
            <consortium name="The Broad Institute Genomics Platform"/>
            <consortium name="The Broad Institute Genome Sequencing Center for Infectious Disease"/>
            <person name="Wu L."/>
            <person name="Ma J."/>
        </authorList>
    </citation>
    <scope>NUCLEOTIDE SEQUENCE [LARGE SCALE GENOMIC DNA]</scope>
    <source>
        <strain evidence="3">JCM 18126</strain>
    </source>
</reference>
<dbReference type="RefSeq" id="WP_345713402.1">
    <property type="nucleotide sequence ID" value="NZ_BAABIL010000493.1"/>
</dbReference>
<proteinExistence type="predicted"/>